<evidence type="ECO:0000313" key="6">
    <source>
        <dbReference type="EMBL" id="SHK00058.1"/>
    </source>
</evidence>
<dbReference type="eggNOG" id="arCOG03090">
    <property type="taxonomic scope" value="Archaea"/>
</dbReference>
<dbReference type="RefSeq" id="WP_007982682.1">
    <property type="nucleotide sequence ID" value="NZ_AEMG01000028.1"/>
</dbReference>
<keyword evidence="8" id="KW-1185">Reference proteome</keyword>
<name>E7QYL6_HALPU</name>
<dbReference type="EMBL" id="AEMG01000028">
    <property type="protein sequence ID" value="EFW90282.1"/>
    <property type="molecule type" value="Genomic_DNA"/>
</dbReference>
<evidence type="ECO:0000256" key="2">
    <source>
        <dbReference type="ARBA" id="ARBA00035108"/>
    </source>
</evidence>
<reference evidence="8" key="2">
    <citation type="submission" date="2016-11" db="EMBL/GenBank/DDBJ databases">
        <authorList>
            <person name="Varghese N."/>
            <person name="Submissions S."/>
        </authorList>
    </citation>
    <scope>NUCLEOTIDE SEQUENCE [LARGE SCALE GENOMIC DNA]</scope>
    <source>
        <strain evidence="8">DX253</strain>
    </source>
</reference>
<dbReference type="PANTHER" id="PTHR36852">
    <property type="entry name" value="PROTEIN GVPL 2"/>
    <property type="match status" value="1"/>
</dbReference>
<keyword evidence="1" id="KW-0304">Gas vesicle</keyword>
<evidence type="ECO:0000313" key="8">
    <source>
        <dbReference type="Proteomes" id="UP000184203"/>
    </source>
</evidence>
<dbReference type="EMBL" id="FRAN01000001">
    <property type="protein sequence ID" value="SHK00058.1"/>
    <property type="molecule type" value="Genomic_DNA"/>
</dbReference>
<dbReference type="GO" id="GO:0031412">
    <property type="term" value="P:gas vesicle organization"/>
    <property type="evidence" value="ECO:0007669"/>
    <property type="project" value="InterPro"/>
</dbReference>
<proteinExistence type="inferred from homology"/>
<dbReference type="NCBIfam" id="NF045778">
    <property type="entry name" value="gas_vesic_GvpL"/>
    <property type="match status" value="1"/>
</dbReference>
<accession>E7QYL6</accession>
<organism evidence="5 7">
    <name type="scientific">Haladaptatus paucihalophilus DX253</name>
    <dbReference type="NCBI Taxonomy" id="797209"/>
    <lineage>
        <taxon>Archaea</taxon>
        <taxon>Methanobacteriati</taxon>
        <taxon>Methanobacteriota</taxon>
        <taxon>Stenosarchaea group</taxon>
        <taxon>Halobacteria</taxon>
        <taxon>Halobacteriales</taxon>
        <taxon>Haladaptataceae</taxon>
        <taxon>Haladaptatus</taxon>
    </lineage>
</organism>
<dbReference type="OrthoDB" id="350702at2157"/>
<dbReference type="Proteomes" id="UP000184203">
    <property type="component" value="Unassembled WGS sequence"/>
</dbReference>
<reference evidence="6" key="3">
    <citation type="submission" date="2016-11" db="EMBL/GenBank/DDBJ databases">
        <authorList>
            <person name="Jaros S."/>
            <person name="Januszkiewicz K."/>
            <person name="Wedrychowicz H."/>
        </authorList>
    </citation>
    <scope>NUCLEOTIDE SEQUENCE [LARGE SCALE GENOMIC DNA]</scope>
    <source>
        <strain evidence="6">DX253</strain>
    </source>
</reference>
<evidence type="ECO:0000313" key="5">
    <source>
        <dbReference type="EMBL" id="EFW90282.1"/>
    </source>
</evidence>
<gene>
    <name evidence="6" type="ORF">SAMN05444342_0231</name>
    <name evidence="5" type="ORF">ZOD2009_19533</name>
</gene>
<dbReference type="STRING" id="797209.GCA_000376445_00707"/>
<feature type="coiled-coil region" evidence="4">
    <location>
        <begin position="135"/>
        <end position="162"/>
    </location>
</feature>
<evidence type="ECO:0000256" key="1">
    <source>
        <dbReference type="ARBA" id="ARBA00022987"/>
    </source>
</evidence>
<dbReference type="GO" id="GO:0031411">
    <property type="term" value="C:gas vesicle"/>
    <property type="evidence" value="ECO:0007669"/>
    <property type="project" value="UniProtKB-SubCell"/>
</dbReference>
<evidence type="ECO:0000256" key="4">
    <source>
        <dbReference type="SAM" id="Coils"/>
    </source>
</evidence>
<comment type="similarity">
    <text evidence="3">Belongs to the gas vesicle GvpF/GvpL family.</text>
</comment>
<reference evidence="5 7" key="1">
    <citation type="journal article" date="2014" name="ISME J.">
        <title>Trehalose/2-sulfotrehalose biosynthesis and glycine-betaine uptake are widely spread mechanisms for osmoadaptation in the Halobacteriales.</title>
        <authorList>
            <person name="Youssef N.H."/>
            <person name="Savage-Ashlock K.N."/>
            <person name="McCully A.L."/>
            <person name="Luedtke B."/>
            <person name="Shaw E.I."/>
            <person name="Hoff W.D."/>
            <person name="Elshahed M.S."/>
        </authorList>
    </citation>
    <scope>NUCLEOTIDE SEQUENCE [LARGE SCALE GENOMIC DNA]</scope>
    <source>
        <strain evidence="5 7">DX253</strain>
    </source>
</reference>
<dbReference type="PATRIC" id="fig|797209.4.peg.3822"/>
<comment type="subcellular location">
    <subcellularLocation>
        <location evidence="2">Gas vesicle</location>
    </subcellularLocation>
</comment>
<evidence type="ECO:0000256" key="3">
    <source>
        <dbReference type="ARBA" id="ARBA00035643"/>
    </source>
</evidence>
<dbReference type="Proteomes" id="UP000003751">
    <property type="component" value="Unassembled WGS sequence"/>
</dbReference>
<sequence length="266" mass="29543">MAEPTFEEGRYLYCVVESADEGTVDDIEFSEAGIEGDPVSVVEHGDLGAVVQPCDSPFDSDDLGTVREWLLTHQSVVDAAGEAFGTPLPFRFDTILKGDDDAVSAWLADQSETLASHLDELAGHWEYRVGVAWDDDRVRDELESNDAELADLRERIDDATEGTAFLLEKQYDNRLRDLRQARKDDLTNRLRDDLDPLVSAFETMDSTGDVLGSETNEEVVQVAFLAHEENEDEIGRVLDDVASEPGVEIRFTGPWPPYSFAPELDA</sequence>
<dbReference type="InterPro" id="IPR009430">
    <property type="entry name" value="GvpL/GvpF"/>
</dbReference>
<dbReference type="AlphaFoldDB" id="E7QYL6"/>
<dbReference type="PANTHER" id="PTHR36852:SF1">
    <property type="entry name" value="PROTEIN GVPL 2"/>
    <property type="match status" value="1"/>
</dbReference>
<keyword evidence="4" id="KW-0175">Coiled coil</keyword>
<protein>
    <submittedName>
        <fullName evidence="5">Gas vesicle synthesis GvpLGvpF</fullName>
    </submittedName>
    <submittedName>
        <fullName evidence="6">Gas vesicle synthesis protein GvpL/GvpF</fullName>
    </submittedName>
</protein>
<dbReference type="Pfam" id="PF06386">
    <property type="entry name" value="GvpL_GvpF"/>
    <property type="match status" value="1"/>
</dbReference>
<evidence type="ECO:0000313" key="7">
    <source>
        <dbReference type="Proteomes" id="UP000003751"/>
    </source>
</evidence>
<dbReference type="InterPro" id="IPR054796">
    <property type="entry name" value="Gas_vesic_GvpL"/>
</dbReference>